<sequence>MDYKKLSHSVFLIILAIFINVNIVDDRFVSPLEDLSHQYQSYELEETTRVLSIQNKKQDQISFRICFPSSFALTSKKDAEIFPAERNHLFSSFILIFHLLSLPPPTLV</sequence>
<proteinExistence type="predicted"/>
<evidence type="ECO:0000256" key="1">
    <source>
        <dbReference type="SAM" id="Phobius"/>
    </source>
</evidence>
<dbReference type="Proteomes" id="UP000297693">
    <property type="component" value="Unassembled WGS sequence"/>
</dbReference>
<reference evidence="2" key="1">
    <citation type="journal article" date="2019" name="PLoS Negl. Trop. Dis.">
        <title>Revisiting the worldwide diversity of Leptospira species in the environment.</title>
        <authorList>
            <person name="Vincent A.T."/>
            <person name="Schiettekatte O."/>
            <person name="Bourhy P."/>
            <person name="Veyrier F.J."/>
            <person name="Picardeau M."/>
        </authorList>
    </citation>
    <scope>NUCLEOTIDE SEQUENCE [LARGE SCALE GENOMIC DNA]</scope>
    <source>
        <strain evidence="2">201702476</strain>
    </source>
</reference>
<keyword evidence="1" id="KW-0472">Membrane</keyword>
<protein>
    <submittedName>
        <fullName evidence="2">Uncharacterized protein</fullName>
    </submittedName>
</protein>
<evidence type="ECO:0000313" key="2">
    <source>
        <dbReference type="EMBL" id="TGL58223.1"/>
    </source>
</evidence>
<keyword evidence="1" id="KW-1133">Transmembrane helix</keyword>
<keyword evidence="1" id="KW-0812">Transmembrane</keyword>
<name>A0A4V3JR22_9LEPT</name>
<dbReference type="EMBL" id="RQGD01000034">
    <property type="protein sequence ID" value="TGL58223.1"/>
    <property type="molecule type" value="Genomic_DNA"/>
</dbReference>
<dbReference type="OrthoDB" id="341049at2"/>
<comment type="caution">
    <text evidence="2">The sequence shown here is derived from an EMBL/GenBank/DDBJ whole genome shotgun (WGS) entry which is preliminary data.</text>
</comment>
<dbReference type="AlphaFoldDB" id="A0A4V3JR22"/>
<dbReference type="RefSeq" id="WP_135624242.1">
    <property type="nucleotide sequence ID" value="NZ_RQGD01000034.1"/>
</dbReference>
<accession>A0A4V3JR22</accession>
<keyword evidence="3" id="KW-1185">Reference proteome</keyword>
<feature type="transmembrane region" description="Helical" evidence="1">
    <location>
        <begin position="6"/>
        <end position="24"/>
    </location>
</feature>
<organism evidence="2 3">
    <name type="scientific">Leptospira ognonensis</name>
    <dbReference type="NCBI Taxonomy" id="2484945"/>
    <lineage>
        <taxon>Bacteria</taxon>
        <taxon>Pseudomonadati</taxon>
        <taxon>Spirochaetota</taxon>
        <taxon>Spirochaetia</taxon>
        <taxon>Leptospirales</taxon>
        <taxon>Leptospiraceae</taxon>
        <taxon>Leptospira</taxon>
    </lineage>
</organism>
<evidence type="ECO:0000313" key="3">
    <source>
        <dbReference type="Proteomes" id="UP000297693"/>
    </source>
</evidence>
<gene>
    <name evidence="2" type="ORF">EHQ58_12675</name>
</gene>